<keyword evidence="7" id="KW-1185">Reference proteome</keyword>
<dbReference type="AlphaFoldDB" id="G0VKG4"/>
<dbReference type="GO" id="GO:0016020">
    <property type="term" value="C:membrane"/>
    <property type="evidence" value="ECO:0007669"/>
    <property type="project" value="UniProtKB-SubCell"/>
</dbReference>
<dbReference type="eggNOG" id="ENOG502QTZG">
    <property type="taxonomic scope" value="Eukaryota"/>
</dbReference>
<keyword evidence="5" id="KW-0961">Cell wall biogenesis/degradation</keyword>
<dbReference type="OrthoDB" id="3631276at2759"/>
<dbReference type="GeneID" id="96905699"/>
<dbReference type="InterPro" id="IPR021988">
    <property type="entry name" value="BMT1"/>
</dbReference>
<sequence>MSGDYGVLLSGEESRKSPEHGSPVSFSMDFSEAAIPLESFTTRIRLLLNRIFASLKKNQVYKLIAILLLVTCVTVLSHGRNEPFLFSTAAVNKNTVSKKKDLLNVDISNQLRFIPWSKLPLSKETTKQHFKEAGVTGFVSNLVATRDTFKCEDCIYDNTIEYSDWSELLEDDLIALRRQMLKRNNALSKEVKDKKEDDWSEEKIIKEHWFRFGGAPIWLETEQCFLVFTRLGYTRGNKGHPHVSLIRAQAFDRDWKEIQNKRIPFSDVVMPSDLDKELQLLDRELGASSCDPLQGEPTMYEECIVEKTKNSLKSTQRREEILSRYFLTFPTIIDVPFVFHGDLNGPEDPHVILRKTESMEEPVLVFNMLDEVEKKRRIFSFMPFRKIDPLVKFTVPSLKLNEKEKNWTPFFHNDFHNSKLSRGTIHFIYSFKPLRILQCSLNDGICDVVFGKTERSSDDDKDGETYGSMRGGTQFYKLPSVLPGIEDKTMWLGFPKLHLFNSGCNTHYYRPMMALLVEEKGTYNLELEVPVLDFGLDVKSWNLKGYYCDHISILSPNSIAYWEVVNQDPVTKEYEDYLAVSMSEADTFSRVIVLKGVLNYILGIYRDKQINESFQLGDEASIASAKTLKCMDEFARQQSSKYDKSHPKP</sequence>
<dbReference type="OMA" id="CTIQHAN"/>
<evidence type="ECO:0000256" key="1">
    <source>
        <dbReference type="ARBA" id="ARBA00004606"/>
    </source>
</evidence>
<protein>
    <recommendedName>
        <fullName evidence="8">Glycosyltransferase family 91 protein</fullName>
    </recommendedName>
</protein>
<evidence type="ECO:0000313" key="6">
    <source>
        <dbReference type="EMBL" id="CCC71998.1"/>
    </source>
</evidence>
<organism evidence="6 7">
    <name type="scientific">Naumovozyma castellii</name>
    <name type="common">Yeast</name>
    <name type="synonym">Saccharomyces castellii</name>
    <dbReference type="NCBI Taxonomy" id="27288"/>
    <lineage>
        <taxon>Eukaryota</taxon>
        <taxon>Fungi</taxon>
        <taxon>Dikarya</taxon>
        <taxon>Ascomycota</taxon>
        <taxon>Saccharomycotina</taxon>
        <taxon>Saccharomycetes</taxon>
        <taxon>Saccharomycetales</taxon>
        <taxon>Saccharomycetaceae</taxon>
        <taxon>Naumovozyma</taxon>
    </lineage>
</organism>
<reference key="2">
    <citation type="submission" date="2011-08" db="EMBL/GenBank/DDBJ databases">
        <title>Genome sequence of Naumovozyma castellii.</title>
        <authorList>
            <person name="Gordon J.L."/>
            <person name="Armisen D."/>
            <person name="Proux-Wera E."/>
            <person name="OhEigeartaigh S.S."/>
            <person name="Byrne K.P."/>
            <person name="Wolfe K.H."/>
        </authorList>
    </citation>
    <scope>NUCLEOTIDE SEQUENCE</scope>
    <source>
        <strain>Type strain:CBS 4309</strain>
    </source>
</reference>
<evidence type="ECO:0000256" key="3">
    <source>
        <dbReference type="ARBA" id="ARBA00022676"/>
    </source>
</evidence>
<dbReference type="RefSeq" id="XP_003678340.1">
    <property type="nucleotide sequence ID" value="XM_003678292.1"/>
</dbReference>
<evidence type="ECO:0000313" key="7">
    <source>
        <dbReference type="Proteomes" id="UP000001640"/>
    </source>
</evidence>
<evidence type="ECO:0000256" key="4">
    <source>
        <dbReference type="ARBA" id="ARBA00022968"/>
    </source>
</evidence>
<dbReference type="STRING" id="1064592.G0VKG4"/>
<evidence type="ECO:0000256" key="5">
    <source>
        <dbReference type="ARBA" id="ARBA00023316"/>
    </source>
</evidence>
<evidence type="ECO:0000256" key="2">
    <source>
        <dbReference type="ARBA" id="ARBA00009486"/>
    </source>
</evidence>
<dbReference type="InParanoid" id="G0VKG4"/>
<keyword evidence="4" id="KW-0735">Signal-anchor</keyword>
<evidence type="ECO:0008006" key="8">
    <source>
        <dbReference type="Google" id="ProtNLM"/>
    </source>
</evidence>
<dbReference type="HOGENOM" id="CLU_013841_0_0_1"/>
<proteinExistence type="inferred from homology"/>
<dbReference type="GO" id="GO:0000030">
    <property type="term" value="F:mannosyltransferase activity"/>
    <property type="evidence" value="ECO:0007669"/>
    <property type="project" value="InterPro"/>
</dbReference>
<comment type="subcellular location">
    <subcellularLocation>
        <location evidence="1">Membrane</location>
        <topology evidence="1">Single-pass type II membrane protein</topology>
    </subcellularLocation>
</comment>
<dbReference type="Proteomes" id="UP000001640">
    <property type="component" value="Chromosome 10"/>
</dbReference>
<comment type="similarity">
    <text evidence="2">Belongs to the BMT family.</text>
</comment>
<keyword evidence="4" id="KW-0812">Transmembrane</keyword>
<accession>G0VKG4</accession>
<dbReference type="Pfam" id="PF12141">
    <property type="entry name" value="BMT"/>
    <property type="match status" value="2"/>
</dbReference>
<keyword evidence="3" id="KW-0328">Glycosyltransferase</keyword>
<dbReference type="EMBL" id="HE576761">
    <property type="protein sequence ID" value="CCC71998.1"/>
    <property type="molecule type" value="Genomic_DNA"/>
</dbReference>
<keyword evidence="3" id="KW-0808">Transferase</keyword>
<name>G0VKG4_NAUCA</name>
<gene>
    <name evidence="6" type="primary">NCAS0J00180</name>
    <name evidence="6" type="ordered locus">NCAS_0J00180</name>
</gene>
<reference evidence="6 7" key="1">
    <citation type="journal article" date="2011" name="Proc. Natl. Acad. Sci. U.S.A.">
        <title>Evolutionary erosion of yeast sex chromosomes by mating-type switching accidents.</title>
        <authorList>
            <person name="Gordon J.L."/>
            <person name="Armisen D."/>
            <person name="Proux-Wera E."/>
            <person name="Oheigeartaigh S.S."/>
            <person name="Byrne K.P."/>
            <person name="Wolfe K.H."/>
        </authorList>
    </citation>
    <scope>NUCLEOTIDE SEQUENCE [LARGE SCALE GENOMIC DNA]</scope>
    <source>
        <strain evidence="7">ATCC 76901 / BCRC 22586 / CBS 4309 / NBRC 1992 / NRRL Y-12630</strain>
    </source>
</reference>
<dbReference type="KEGG" id="ncs:NCAS_0J00180"/>
<dbReference type="GO" id="GO:0071555">
    <property type="term" value="P:cell wall organization"/>
    <property type="evidence" value="ECO:0007669"/>
    <property type="project" value="UniProtKB-KW"/>
</dbReference>